<proteinExistence type="predicted"/>
<evidence type="ECO:0000313" key="2">
    <source>
        <dbReference type="EMBL" id="GAA6197416.1"/>
    </source>
</evidence>
<evidence type="ECO:0000259" key="1">
    <source>
        <dbReference type="Pfam" id="PF07796"/>
    </source>
</evidence>
<keyword evidence="3" id="KW-1185">Reference proteome</keyword>
<dbReference type="RefSeq" id="WP_353401033.1">
    <property type="nucleotide sequence ID" value="NZ_BAABWU010000011.1"/>
</dbReference>
<feature type="domain" description="DUF1638" evidence="1">
    <location>
        <begin position="72"/>
        <end position="230"/>
    </location>
</feature>
<sequence>MARKGRAVRLTERAAFRPPTGRTLEESSLTEQGLAAPEKKHGRILLIACGALAREILAITDINGLDHIDLTCLPAKLHLYPDQITIAVEGAVLKHRGTYDKICVVYADCGTGGELKQKCDELGVEMVPGPHCYSFFEGNEQFAQHAEAGEITAFYLTDFLVKQFDAFIWKPMGLDKNPELRDMIFGNYTKLVYQSQLSDPALLAKAQDCATRMGLVFEHRHTGYGELQDAVLHWGKSKA</sequence>
<dbReference type="InterPro" id="IPR012437">
    <property type="entry name" value="DUF1638"/>
</dbReference>
<gene>
    <name evidence="2" type="ORF">NBRC116598_28600</name>
</gene>
<dbReference type="Pfam" id="PF07796">
    <property type="entry name" value="DUF1638"/>
    <property type="match status" value="1"/>
</dbReference>
<dbReference type="EMBL" id="BAABWU010000011">
    <property type="protein sequence ID" value="GAA6197416.1"/>
    <property type="molecule type" value="Genomic_DNA"/>
</dbReference>
<organism evidence="2 3">
    <name type="scientific">Pseudophaeobacter arcticus</name>
    <dbReference type="NCBI Taxonomy" id="385492"/>
    <lineage>
        <taxon>Bacteria</taxon>
        <taxon>Pseudomonadati</taxon>
        <taxon>Pseudomonadota</taxon>
        <taxon>Alphaproteobacteria</taxon>
        <taxon>Rhodobacterales</taxon>
        <taxon>Paracoccaceae</taxon>
        <taxon>Pseudophaeobacter</taxon>
    </lineage>
</organism>
<accession>A0ABQ0ANE9</accession>
<protein>
    <submittedName>
        <fullName evidence="2">DUF1638 domain-containing protein</fullName>
    </submittedName>
</protein>
<comment type="caution">
    <text evidence="2">The sequence shown here is derived from an EMBL/GenBank/DDBJ whole genome shotgun (WGS) entry which is preliminary data.</text>
</comment>
<dbReference type="Proteomes" id="UP001441944">
    <property type="component" value="Unassembled WGS sequence"/>
</dbReference>
<name>A0ABQ0ANE9_9RHOB</name>
<reference evidence="2 3" key="1">
    <citation type="submission" date="2024-04" db="EMBL/GenBank/DDBJ databases">
        <title>Draft genome sequence of Pseudophaeobacter arcticus NBRC 116598.</title>
        <authorList>
            <person name="Miyakawa T."/>
            <person name="Kusuya Y."/>
            <person name="Miura T."/>
        </authorList>
    </citation>
    <scope>NUCLEOTIDE SEQUENCE [LARGE SCALE GENOMIC DNA]</scope>
    <source>
        <strain evidence="2 3">SU-CL00105</strain>
    </source>
</reference>
<evidence type="ECO:0000313" key="3">
    <source>
        <dbReference type="Proteomes" id="UP001441944"/>
    </source>
</evidence>